<evidence type="ECO:0000259" key="1">
    <source>
        <dbReference type="Pfam" id="PF00535"/>
    </source>
</evidence>
<dbReference type="InterPro" id="IPR050256">
    <property type="entry name" value="Glycosyltransferase_2"/>
</dbReference>
<dbReference type="Pfam" id="PF00535">
    <property type="entry name" value="Glycos_transf_2"/>
    <property type="match status" value="1"/>
</dbReference>
<dbReference type="Gene3D" id="3.40.50.150">
    <property type="entry name" value="Vaccinia Virus protein VP39"/>
    <property type="match status" value="1"/>
</dbReference>
<dbReference type="PANTHER" id="PTHR48090">
    <property type="entry name" value="UNDECAPRENYL-PHOSPHATE 4-DEOXY-4-FORMAMIDO-L-ARABINOSE TRANSFERASE-RELATED"/>
    <property type="match status" value="1"/>
</dbReference>
<dbReference type="SUPFAM" id="SSF53335">
    <property type="entry name" value="S-adenosyl-L-methionine-dependent methyltransferases"/>
    <property type="match status" value="1"/>
</dbReference>
<dbReference type="SUPFAM" id="SSF53448">
    <property type="entry name" value="Nucleotide-diphospho-sugar transferases"/>
    <property type="match status" value="1"/>
</dbReference>
<protein>
    <submittedName>
        <fullName evidence="2">Unannotated protein</fullName>
    </submittedName>
</protein>
<dbReference type="Gene3D" id="3.90.550.10">
    <property type="entry name" value="Spore Coat Polysaccharide Biosynthesis Protein SpsA, Chain A"/>
    <property type="match status" value="1"/>
</dbReference>
<dbReference type="Pfam" id="PF13489">
    <property type="entry name" value="Methyltransf_23"/>
    <property type="match status" value="1"/>
</dbReference>
<evidence type="ECO:0000313" key="2">
    <source>
        <dbReference type="EMBL" id="CAB4576392.1"/>
    </source>
</evidence>
<accession>A0A6J6EIX8</accession>
<name>A0A6J6EIX8_9ZZZZ</name>
<gene>
    <name evidence="2" type="ORF">UFOPK1493_02738</name>
</gene>
<organism evidence="2">
    <name type="scientific">freshwater metagenome</name>
    <dbReference type="NCBI Taxonomy" id="449393"/>
    <lineage>
        <taxon>unclassified sequences</taxon>
        <taxon>metagenomes</taxon>
        <taxon>ecological metagenomes</taxon>
    </lineage>
</organism>
<sequence>MKVGVLVVAYNAETTLVDVLDRIRPEMRRELAEVLVQDDHSTDLTFSVATEYLQRGTDLHLTVVRHPQNLGYGGNQKAGYTYAVNHGWDVVVLLHGDGQYAPEVMHEMIAPIVEGDADAVFGSRMMTPGGARQGGMPMYKYVGNRILTTTQNAITGLRLSEWHSGYRAYRVSALAELPFVGNSDGFDFDTEIILQLAAAKKKIVEVPIPTYYGDEICRVNGIAYARDIMIDTVRHRLGRTGFGAGDVGRVTEPYAYKPSAHSSHGRVLQFMQSRPPMRVLDVGCGPGWLAEALTAQGHEVTGVDIAEEAGVRGRMHRFVRADLERGLPDEVGGDFDVVVAADVIEHVRTPQQLMQEMSHRLRPGGTVIASVPNISHWYPRTRTALGLFDYDQRGILDATHVRFFTRRSFVRLAKQAGLQPIERRHTGLPFDALKLRTERGPGRLAALVDRALVRLWPTMFAYQFVYELDVIPALDAPLDVATDAAG</sequence>
<feature type="domain" description="Glycosyltransferase 2-like" evidence="1">
    <location>
        <begin position="5"/>
        <end position="176"/>
    </location>
</feature>
<dbReference type="PANTHER" id="PTHR48090:SF7">
    <property type="entry name" value="RFBJ PROTEIN"/>
    <property type="match status" value="1"/>
</dbReference>
<dbReference type="EMBL" id="CAEZSR010000123">
    <property type="protein sequence ID" value="CAB4576392.1"/>
    <property type="molecule type" value="Genomic_DNA"/>
</dbReference>
<dbReference type="InterPro" id="IPR029044">
    <property type="entry name" value="Nucleotide-diphossugar_trans"/>
</dbReference>
<dbReference type="CDD" id="cd04179">
    <property type="entry name" value="DPM_DPG-synthase_like"/>
    <property type="match status" value="1"/>
</dbReference>
<proteinExistence type="predicted"/>
<reference evidence="2" key="1">
    <citation type="submission" date="2020-05" db="EMBL/GenBank/DDBJ databases">
        <authorList>
            <person name="Chiriac C."/>
            <person name="Salcher M."/>
            <person name="Ghai R."/>
            <person name="Kavagutti S V."/>
        </authorList>
    </citation>
    <scope>NUCLEOTIDE SEQUENCE</scope>
</reference>
<dbReference type="InterPro" id="IPR029063">
    <property type="entry name" value="SAM-dependent_MTases_sf"/>
</dbReference>
<dbReference type="AlphaFoldDB" id="A0A6J6EIX8"/>
<dbReference type="CDD" id="cd02440">
    <property type="entry name" value="AdoMet_MTases"/>
    <property type="match status" value="1"/>
</dbReference>
<dbReference type="InterPro" id="IPR001173">
    <property type="entry name" value="Glyco_trans_2-like"/>
</dbReference>